<protein>
    <submittedName>
        <fullName evidence="2">ESCRT-III subunit protein</fullName>
    </submittedName>
</protein>
<name>A0AAV5R262_PICKL</name>
<dbReference type="PANTHER" id="PTHR10476">
    <property type="entry name" value="CHARGED MULTIVESICULAR BODY PROTEIN"/>
    <property type="match status" value="1"/>
</dbReference>
<proteinExistence type="predicted"/>
<keyword evidence="3" id="KW-1185">Reference proteome</keyword>
<organism evidence="2 3">
    <name type="scientific">Pichia kluyveri</name>
    <name type="common">Yeast</name>
    <dbReference type="NCBI Taxonomy" id="36015"/>
    <lineage>
        <taxon>Eukaryota</taxon>
        <taxon>Fungi</taxon>
        <taxon>Dikarya</taxon>
        <taxon>Ascomycota</taxon>
        <taxon>Saccharomycotina</taxon>
        <taxon>Pichiomycetes</taxon>
        <taxon>Pichiales</taxon>
        <taxon>Pichiaceae</taxon>
        <taxon>Pichia</taxon>
    </lineage>
</organism>
<dbReference type="AlphaFoldDB" id="A0AAV5R262"/>
<reference evidence="2 3" key="1">
    <citation type="journal article" date="2023" name="Elife">
        <title>Identification of key yeast species and microbe-microbe interactions impacting larval growth of Drosophila in the wild.</title>
        <authorList>
            <person name="Mure A."/>
            <person name="Sugiura Y."/>
            <person name="Maeda R."/>
            <person name="Honda K."/>
            <person name="Sakurai N."/>
            <person name="Takahashi Y."/>
            <person name="Watada M."/>
            <person name="Katoh T."/>
            <person name="Gotoh A."/>
            <person name="Gotoh Y."/>
            <person name="Taniguchi I."/>
            <person name="Nakamura K."/>
            <person name="Hayashi T."/>
            <person name="Katayama T."/>
            <person name="Uemura T."/>
            <person name="Hattori Y."/>
        </authorList>
    </citation>
    <scope>NUCLEOTIDE SEQUENCE [LARGE SCALE GENOMIC DNA]</scope>
    <source>
        <strain evidence="2 3">PK-24</strain>
    </source>
</reference>
<accession>A0AAV5R262</accession>
<dbReference type="Gene3D" id="6.10.140.1230">
    <property type="match status" value="1"/>
</dbReference>
<dbReference type="InterPro" id="IPR005024">
    <property type="entry name" value="Snf7_fam"/>
</dbReference>
<dbReference type="Pfam" id="PF03357">
    <property type="entry name" value="Snf7"/>
    <property type="match status" value="1"/>
</dbReference>
<dbReference type="GO" id="GO:0007034">
    <property type="term" value="P:vacuolar transport"/>
    <property type="evidence" value="ECO:0007669"/>
    <property type="project" value="InterPro"/>
</dbReference>
<evidence type="ECO:0000313" key="3">
    <source>
        <dbReference type="Proteomes" id="UP001378960"/>
    </source>
</evidence>
<feature type="compositionally biased region" description="Basic and acidic residues" evidence="1">
    <location>
        <begin position="15"/>
        <end position="38"/>
    </location>
</feature>
<sequence length="233" mass="26775">MFQWMFGKRLTPQEQLRKNQRQLERTQRELDREKGKLQQQEKKIISDIKKSAKEGQTKTMNIQARDLIRTRKQVEKFDKMKMQMQAISLRLQTIRSSNEMTNSMANATRILSGLNSGNLNIQQLNKISHEFQKNMDMMDQKQEMMDDIMDDMMDEEIDEDDEEEIDQVVSQVLDEIGIGLNDKLGGLKVSSGINNDNNAIQENAYQRTAIATASGGGASDEDDLQARLNSLKK</sequence>
<gene>
    <name evidence="2" type="ORF">DAPK24_020840</name>
</gene>
<evidence type="ECO:0000313" key="2">
    <source>
        <dbReference type="EMBL" id="GMM45509.1"/>
    </source>
</evidence>
<dbReference type="EMBL" id="BTGB01000002">
    <property type="protein sequence ID" value="GMM45509.1"/>
    <property type="molecule type" value="Genomic_DNA"/>
</dbReference>
<feature type="region of interest" description="Disordered" evidence="1">
    <location>
        <begin position="13"/>
        <end position="38"/>
    </location>
</feature>
<comment type="caution">
    <text evidence="2">The sequence shown here is derived from an EMBL/GenBank/DDBJ whole genome shotgun (WGS) entry which is preliminary data.</text>
</comment>
<evidence type="ECO:0000256" key="1">
    <source>
        <dbReference type="SAM" id="MobiDB-lite"/>
    </source>
</evidence>
<dbReference type="Proteomes" id="UP001378960">
    <property type="component" value="Unassembled WGS sequence"/>
</dbReference>
<feature type="region of interest" description="Disordered" evidence="1">
    <location>
        <begin position="213"/>
        <end position="233"/>
    </location>
</feature>